<evidence type="ECO:0000313" key="2">
    <source>
        <dbReference type="Proteomes" id="UP000306808"/>
    </source>
</evidence>
<sequence>MKGVLLIIGFIFWTSLSKAQEGVGSFESGNGQEVVSTDNYKLIFSESIYLGPNADWHIDGEVHIYSRQIWISPTAKISGSGKIYIHSPGDNPFYESWTDETTKIDGNNGNFIDVNIVLNNPKGLQLNNIAVPEWDTSSKMASEKAGALKLSKSIDLRVDGASIYLNDYDLEMGAEADILNHSFRRMVVTGNSVKGHLVKNFGKTGMWLFPVGKEEDDYTPAQLVPSQPVCKVYVSVTDYLASGIFFQDETIGIDRVWNIYGDRAMNMDYTLIHNMSSNGIMYVDASAQIVQNADGGNWIGNVTHLDGTGIHKRRDIASRAPFTLSGTWFTKFTNTPPAAIDDEARVEFGDNVTINVLLNDAKGSAAIVANSLRVTLPPVHGTYTVENGSIVYRPYPNFVGEDELEYEITDENGLTSKARVKITIIPRELKIPNVITPNGDGYNDRFVIVGAEAYDRVELLIVNRWGNEVYRNENYRDEWSGLGINDGTYYYVIYGYKSGEVRQFKGYVLIKRQ</sequence>
<dbReference type="AlphaFoldDB" id="A0A4U0NYH4"/>
<dbReference type="EMBL" id="SUME01000005">
    <property type="protein sequence ID" value="TJZ59849.1"/>
    <property type="molecule type" value="Genomic_DNA"/>
</dbReference>
<dbReference type="OrthoDB" id="1489185at2"/>
<keyword evidence="2" id="KW-1185">Reference proteome</keyword>
<proteinExistence type="predicted"/>
<dbReference type="Pfam" id="PF13585">
    <property type="entry name" value="CHU_C"/>
    <property type="match status" value="1"/>
</dbReference>
<dbReference type="RefSeq" id="WP_136901791.1">
    <property type="nucleotide sequence ID" value="NZ_SUME01000005.1"/>
</dbReference>
<protein>
    <submittedName>
        <fullName evidence="1">T9SS type B sorting domain-containing protein</fullName>
    </submittedName>
</protein>
<dbReference type="NCBIfam" id="TIGR04131">
    <property type="entry name" value="Bac_Flav_CTERM"/>
    <property type="match status" value="1"/>
</dbReference>
<dbReference type="Pfam" id="PF17963">
    <property type="entry name" value="Big_9"/>
    <property type="match status" value="1"/>
</dbReference>
<gene>
    <name evidence="1" type="ORF">FAZ15_13205</name>
</gene>
<accession>A0A4U0NYH4</accession>
<evidence type="ECO:0000313" key="1">
    <source>
        <dbReference type="EMBL" id="TJZ59849.1"/>
    </source>
</evidence>
<name>A0A4U0NYH4_9SPHI</name>
<dbReference type="Proteomes" id="UP000306808">
    <property type="component" value="Unassembled WGS sequence"/>
</dbReference>
<organism evidence="1 2">
    <name type="scientific">Sphingobacterium olei</name>
    <dbReference type="NCBI Taxonomy" id="2571155"/>
    <lineage>
        <taxon>Bacteria</taxon>
        <taxon>Pseudomonadati</taxon>
        <taxon>Bacteroidota</taxon>
        <taxon>Sphingobacteriia</taxon>
        <taxon>Sphingobacteriales</taxon>
        <taxon>Sphingobacteriaceae</taxon>
        <taxon>Sphingobacterium</taxon>
    </lineage>
</organism>
<dbReference type="InterPro" id="IPR026341">
    <property type="entry name" value="T9SS_type_B"/>
</dbReference>
<reference evidence="1 2" key="1">
    <citation type="submission" date="2019-04" db="EMBL/GenBank/DDBJ databases">
        <title>Sphingobacterium olei sp. nov., isolated from oil-contaminated soil.</title>
        <authorList>
            <person name="Liu B."/>
        </authorList>
    </citation>
    <scope>NUCLEOTIDE SEQUENCE [LARGE SCALE GENOMIC DNA]</scope>
    <source>
        <strain evidence="1 2">HAL-9</strain>
    </source>
</reference>
<comment type="caution">
    <text evidence="1">The sequence shown here is derived from an EMBL/GenBank/DDBJ whole genome shotgun (WGS) entry which is preliminary data.</text>
</comment>
<dbReference type="Gene3D" id="2.60.40.3440">
    <property type="match status" value="1"/>
</dbReference>